<keyword evidence="6" id="KW-1006">Bacterial flagellum protein export</keyword>
<dbReference type="InterPro" id="IPR051472">
    <property type="entry name" value="T3SS_Stator/FliH"/>
</dbReference>
<dbReference type="Pfam" id="PF02108">
    <property type="entry name" value="FliH"/>
    <property type="match status" value="1"/>
</dbReference>
<sequence>MSPDTARSVFTPLHVIRPEAASVAAGYSSGYTAGWSAGTRAAAREAEEQRRLVAAEVAVQAQQAAAAAQEALATLARAATAARQRVVPPLREAQDGLTRATLVLAEALLGAELRDGDASAQAALRRALSVCDDGIVRIRLHPADLAVLDASLATLPGDLQPPAGVVLVADATLEPGDAVSELEEGYLDARIATAVERVRAALGVDA</sequence>
<protein>
    <recommendedName>
        <fullName evidence="7">Flagellar assembly protein FliH/Type III secretion system HrpE domain-containing protein</fullName>
    </recommendedName>
</protein>
<organism evidence="8 9">
    <name type="scientific">Georgenia wutianyii</name>
    <dbReference type="NCBI Taxonomy" id="2585135"/>
    <lineage>
        <taxon>Bacteria</taxon>
        <taxon>Bacillati</taxon>
        <taxon>Actinomycetota</taxon>
        <taxon>Actinomycetes</taxon>
        <taxon>Micrococcales</taxon>
        <taxon>Bogoriellaceae</taxon>
        <taxon>Georgenia</taxon>
    </lineage>
</organism>
<keyword evidence="4" id="KW-1005">Bacterial flagellum biogenesis</keyword>
<keyword evidence="5" id="KW-0653">Protein transport</keyword>
<comment type="function">
    <text evidence="1">Needed for flagellar regrowth and assembly.</text>
</comment>
<dbReference type="EMBL" id="CP040899">
    <property type="protein sequence ID" value="QDB78168.1"/>
    <property type="molecule type" value="Genomic_DNA"/>
</dbReference>
<dbReference type="Proteomes" id="UP000313948">
    <property type="component" value="Chromosome"/>
</dbReference>
<evidence type="ECO:0000256" key="3">
    <source>
        <dbReference type="ARBA" id="ARBA00022448"/>
    </source>
</evidence>
<evidence type="ECO:0000256" key="5">
    <source>
        <dbReference type="ARBA" id="ARBA00022927"/>
    </source>
</evidence>
<dbReference type="PANTHER" id="PTHR34982">
    <property type="entry name" value="YOP PROTEINS TRANSLOCATION PROTEIN L"/>
    <property type="match status" value="1"/>
</dbReference>
<comment type="similarity">
    <text evidence="2">Belongs to the FliH family.</text>
</comment>
<dbReference type="InterPro" id="IPR018035">
    <property type="entry name" value="Flagellar_FliH/T3SS_HrpE"/>
</dbReference>
<keyword evidence="3" id="KW-0813">Transport</keyword>
<evidence type="ECO:0000256" key="4">
    <source>
        <dbReference type="ARBA" id="ARBA00022795"/>
    </source>
</evidence>
<dbReference type="RefSeq" id="WP_139947501.1">
    <property type="nucleotide sequence ID" value="NZ_CP040899.1"/>
</dbReference>
<evidence type="ECO:0000256" key="1">
    <source>
        <dbReference type="ARBA" id="ARBA00003041"/>
    </source>
</evidence>
<evidence type="ECO:0000313" key="9">
    <source>
        <dbReference type="Proteomes" id="UP000313948"/>
    </source>
</evidence>
<keyword evidence="9" id="KW-1185">Reference proteome</keyword>
<evidence type="ECO:0000256" key="2">
    <source>
        <dbReference type="ARBA" id="ARBA00006602"/>
    </source>
</evidence>
<evidence type="ECO:0000259" key="7">
    <source>
        <dbReference type="Pfam" id="PF02108"/>
    </source>
</evidence>
<gene>
    <name evidence="8" type="ORF">FE251_01350</name>
</gene>
<evidence type="ECO:0000313" key="8">
    <source>
        <dbReference type="EMBL" id="QDB78168.1"/>
    </source>
</evidence>
<reference evidence="8 9" key="1">
    <citation type="submission" date="2019-05" db="EMBL/GenBank/DDBJ databases">
        <title>Georgenia *** sp. nov., and Georgenia *** sp. nov., isolated from the intestinal contents of plateau pika (Ochotona curzoniae) in the Qinghai-Tibet plateau of China.</title>
        <authorList>
            <person name="Tian Z."/>
        </authorList>
    </citation>
    <scope>NUCLEOTIDE SEQUENCE [LARGE SCALE GENOMIC DNA]</scope>
    <source>
        <strain evidence="8 9">Z294</strain>
    </source>
</reference>
<evidence type="ECO:0000256" key="6">
    <source>
        <dbReference type="ARBA" id="ARBA00023225"/>
    </source>
</evidence>
<accession>A0ABX5VJB5</accession>
<proteinExistence type="inferred from homology"/>
<dbReference type="PANTHER" id="PTHR34982:SF1">
    <property type="entry name" value="FLAGELLAR ASSEMBLY PROTEIN FLIH"/>
    <property type="match status" value="1"/>
</dbReference>
<name>A0ABX5VJB5_9MICO</name>
<feature type="domain" description="Flagellar assembly protein FliH/Type III secretion system HrpE" evidence="7">
    <location>
        <begin position="93"/>
        <end position="197"/>
    </location>
</feature>